<evidence type="ECO:0000256" key="6">
    <source>
        <dbReference type="ARBA" id="ARBA00022748"/>
    </source>
</evidence>
<feature type="transmembrane region" description="Helical" evidence="11">
    <location>
        <begin position="449"/>
        <end position="470"/>
    </location>
</feature>
<evidence type="ECO:0000256" key="10">
    <source>
        <dbReference type="SAM" id="MobiDB-lite"/>
    </source>
</evidence>
<feature type="transmembrane region" description="Helical" evidence="11">
    <location>
        <begin position="352"/>
        <end position="373"/>
    </location>
</feature>
<dbReference type="Pfam" id="PF16327">
    <property type="entry name" value="CcmF_C"/>
    <property type="match status" value="1"/>
</dbReference>
<feature type="transmembrane region" description="Helical" evidence="11">
    <location>
        <begin position="618"/>
        <end position="636"/>
    </location>
</feature>
<name>A0A1H9CLQ6_9GAMM</name>
<feature type="transmembrane region" description="Helical" evidence="11">
    <location>
        <begin position="277"/>
        <end position="305"/>
    </location>
</feature>
<gene>
    <name evidence="14" type="ORF">SAMN05421693_11446</name>
</gene>
<feature type="transmembrane region" description="Helical" evidence="11">
    <location>
        <begin position="121"/>
        <end position="142"/>
    </location>
</feature>
<feature type="transmembrane region" description="Helical" evidence="11">
    <location>
        <begin position="42"/>
        <end position="62"/>
    </location>
</feature>
<dbReference type="InterPro" id="IPR003567">
    <property type="entry name" value="Cyt_c_biogenesis"/>
</dbReference>
<dbReference type="AlphaFoldDB" id="A0A1H9CLQ6"/>
<feature type="transmembrane region" description="Helical" evidence="11">
    <location>
        <begin position="425"/>
        <end position="443"/>
    </location>
</feature>
<evidence type="ECO:0000256" key="4">
    <source>
        <dbReference type="ARBA" id="ARBA00022519"/>
    </source>
</evidence>
<evidence type="ECO:0000259" key="13">
    <source>
        <dbReference type="Pfam" id="PF16327"/>
    </source>
</evidence>
<dbReference type="PRINTS" id="PR01411">
    <property type="entry name" value="CCMFBIOGNSIS"/>
</dbReference>
<accession>A0A1H9CLQ6</accession>
<evidence type="ECO:0000256" key="7">
    <source>
        <dbReference type="ARBA" id="ARBA00022989"/>
    </source>
</evidence>
<keyword evidence="8 11" id="KW-0472">Membrane</keyword>
<dbReference type="InterPro" id="IPR003568">
    <property type="entry name" value="Cyt_c_biogenesis_CcmF"/>
</dbReference>
<dbReference type="GO" id="GO:0020037">
    <property type="term" value="F:heme binding"/>
    <property type="evidence" value="ECO:0007669"/>
    <property type="project" value="InterPro"/>
</dbReference>
<dbReference type="GO" id="GO:0005886">
    <property type="term" value="C:plasma membrane"/>
    <property type="evidence" value="ECO:0007669"/>
    <property type="project" value="UniProtKB-SubCell"/>
</dbReference>
<evidence type="ECO:0000256" key="5">
    <source>
        <dbReference type="ARBA" id="ARBA00022692"/>
    </source>
</evidence>
<dbReference type="EMBL" id="FOFO01000014">
    <property type="protein sequence ID" value="SEQ01977.1"/>
    <property type="molecule type" value="Genomic_DNA"/>
</dbReference>
<sequence length="673" mass="73461">MIPEIGQLALILALLMALVQGIIPLVGAHWNHRTWMATAHTAVAGQFLFLAIAYLALTYAFITHDFSVAYVANHSNSALPLVYRISGVWGGHEGSLVLWALMLAGWSLAVSLFSKGLPAVLAARTVAVMGLVSVGILSFTLFTSNPFEAIFPVPADGRDLNPLLQDPGLVLHPPMLYMGYVGLAVPFAIAVAALIGGRLDAAWARWTRPWATAAWAFLGAGIALGSWWAYYTLGWGGWWFWDPVENASLMPWLAATALIHSLAVTEKRGAFRSWTVLMAILAFSLSLLGTFLVRSGVLVSVHAFATDPTRGVYILMLLLAVTGISFALYAWRAPTVRSHAEFDPVSREGALLANNVILMVALAAVLLGTLYPLLLDTLGMGKISVGPPYFNAVFAPLMLPLIFLVGLGPLLRWKHVYPLEVTRRLWHTLLAALAAGVVFPLAMQGSITLMVVLGTALGFWIIFTVARDLYGRATQRGGNPLTALGKTSAGYYGMTISHVGFAILVIGITLLMAFEQEQDVRLGYGQSHTLAGYTYELRETYGVRGPNYEAIEARIVVTRDGEFVTELFPQRRVYRVQTQPMAQAAYQTRFTRDIFVALGEPLPGETWSLRLYHNPFQVWLWIGATLIVLGGLMAAADRRYRVFARRTREKSTDAPDKASTADLPESADRSATP</sequence>
<feature type="transmembrane region" description="Helical" evidence="11">
    <location>
        <begin position="311"/>
        <end position="331"/>
    </location>
</feature>
<evidence type="ECO:0000256" key="1">
    <source>
        <dbReference type="ARBA" id="ARBA00004429"/>
    </source>
</evidence>
<dbReference type="InterPro" id="IPR002541">
    <property type="entry name" value="Cyt_c_assembly"/>
</dbReference>
<evidence type="ECO:0000256" key="2">
    <source>
        <dbReference type="ARBA" id="ARBA00009186"/>
    </source>
</evidence>
<keyword evidence="6" id="KW-0201">Cytochrome c-type biogenesis</keyword>
<dbReference type="OrthoDB" id="9761451at2"/>
<evidence type="ECO:0000256" key="11">
    <source>
        <dbReference type="SAM" id="Phobius"/>
    </source>
</evidence>
<feature type="transmembrane region" description="Helical" evidence="11">
    <location>
        <begin position="249"/>
        <end position="265"/>
    </location>
</feature>
<feature type="transmembrane region" description="Helical" evidence="11">
    <location>
        <begin position="491"/>
        <end position="514"/>
    </location>
</feature>
<dbReference type="Pfam" id="PF01578">
    <property type="entry name" value="Cytochrom_C_asm"/>
    <property type="match status" value="1"/>
</dbReference>
<proteinExistence type="inferred from homology"/>
<organism evidence="14 15">
    <name type="scientific">Ectothiorhodospira magna</name>
    <dbReference type="NCBI Taxonomy" id="867345"/>
    <lineage>
        <taxon>Bacteria</taxon>
        <taxon>Pseudomonadati</taxon>
        <taxon>Pseudomonadota</taxon>
        <taxon>Gammaproteobacteria</taxon>
        <taxon>Chromatiales</taxon>
        <taxon>Ectothiorhodospiraceae</taxon>
        <taxon>Ectothiorhodospira</taxon>
    </lineage>
</organism>
<dbReference type="RefSeq" id="WP_090206493.1">
    <property type="nucleotide sequence ID" value="NZ_FOFO01000014.1"/>
</dbReference>
<evidence type="ECO:0000259" key="12">
    <source>
        <dbReference type="Pfam" id="PF01578"/>
    </source>
</evidence>
<feature type="transmembrane region" description="Helical" evidence="11">
    <location>
        <begin position="209"/>
        <end position="229"/>
    </location>
</feature>
<dbReference type="GO" id="GO:0017004">
    <property type="term" value="P:cytochrome complex assembly"/>
    <property type="evidence" value="ECO:0007669"/>
    <property type="project" value="UniProtKB-KW"/>
</dbReference>
<feature type="region of interest" description="Disordered" evidence="10">
    <location>
        <begin position="646"/>
        <end position="673"/>
    </location>
</feature>
<feature type="transmembrane region" description="Helical" evidence="11">
    <location>
        <begin position="96"/>
        <end position="114"/>
    </location>
</feature>
<evidence type="ECO:0000256" key="8">
    <source>
        <dbReference type="ARBA" id="ARBA00023136"/>
    </source>
</evidence>
<evidence type="ECO:0000313" key="14">
    <source>
        <dbReference type="EMBL" id="SEQ01977.1"/>
    </source>
</evidence>
<dbReference type="Proteomes" id="UP000199496">
    <property type="component" value="Unassembled WGS sequence"/>
</dbReference>
<comment type="similarity">
    <text evidence="2">Belongs to the CcmF/CycK/Ccl1/NrfE/CcsA family.</text>
</comment>
<feature type="domain" description="Cytochrome c-type biogenesis protein CcmF C-terminal" evidence="13">
    <location>
        <begin position="315"/>
        <end position="638"/>
    </location>
</feature>
<dbReference type="InterPro" id="IPR032523">
    <property type="entry name" value="CcmF_C"/>
</dbReference>
<evidence type="ECO:0000313" key="15">
    <source>
        <dbReference type="Proteomes" id="UP000199496"/>
    </source>
</evidence>
<reference evidence="14 15" key="1">
    <citation type="submission" date="2016-10" db="EMBL/GenBank/DDBJ databases">
        <authorList>
            <person name="de Groot N.N."/>
        </authorList>
    </citation>
    <scope>NUCLEOTIDE SEQUENCE [LARGE SCALE GENOMIC DNA]</scope>
    <source>
        <strain evidence="14 15">B7-7</strain>
    </source>
</reference>
<keyword evidence="3" id="KW-1003">Cell membrane</keyword>
<dbReference type="STRING" id="867345.SAMN05421693_11446"/>
<dbReference type="NCBIfam" id="NF007691">
    <property type="entry name" value="PRK10369.1"/>
    <property type="match status" value="1"/>
</dbReference>
<dbReference type="PANTHER" id="PTHR43653:SF1">
    <property type="entry name" value="CYTOCHROME C-TYPE BIOGENESIS PROTEIN CCMF"/>
    <property type="match status" value="1"/>
</dbReference>
<dbReference type="NCBIfam" id="TIGR00353">
    <property type="entry name" value="nrfE"/>
    <property type="match status" value="1"/>
</dbReference>
<feature type="transmembrane region" description="Helical" evidence="11">
    <location>
        <begin position="393"/>
        <end position="413"/>
    </location>
</feature>
<keyword evidence="4" id="KW-0997">Cell inner membrane</keyword>
<feature type="transmembrane region" description="Helical" evidence="11">
    <location>
        <begin position="177"/>
        <end position="197"/>
    </location>
</feature>
<keyword evidence="7 11" id="KW-1133">Transmembrane helix</keyword>
<keyword evidence="5 11" id="KW-0812">Transmembrane</keyword>
<feature type="transmembrane region" description="Helical" evidence="11">
    <location>
        <begin position="6"/>
        <end position="30"/>
    </location>
</feature>
<dbReference type="GO" id="GO:0015232">
    <property type="term" value="F:heme transmembrane transporter activity"/>
    <property type="evidence" value="ECO:0007669"/>
    <property type="project" value="InterPro"/>
</dbReference>
<comment type="subcellular location">
    <subcellularLocation>
        <location evidence="1">Cell inner membrane</location>
        <topology evidence="1">Multi-pass membrane protein</topology>
    </subcellularLocation>
</comment>
<keyword evidence="15" id="KW-1185">Reference proteome</keyword>
<feature type="domain" description="Cytochrome c assembly protein" evidence="12">
    <location>
        <begin position="89"/>
        <end position="295"/>
    </location>
</feature>
<protein>
    <submittedName>
        <fullName evidence="14">Cytochrome c-type biogenesis protein CcmF</fullName>
    </submittedName>
</protein>
<dbReference type="PRINTS" id="PR01410">
    <property type="entry name" value="CCBIOGENESIS"/>
</dbReference>
<evidence type="ECO:0000256" key="3">
    <source>
        <dbReference type="ARBA" id="ARBA00022475"/>
    </source>
</evidence>
<comment type="function">
    <text evidence="9">Required for the biogenesis of c-type cytochromes. Possible subunit of a heme lyase.</text>
</comment>
<evidence type="ECO:0000256" key="9">
    <source>
        <dbReference type="ARBA" id="ARBA00037230"/>
    </source>
</evidence>
<dbReference type="PANTHER" id="PTHR43653">
    <property type="entry name" value="CYTOCHROME C ASSEMBLY PROTEIN-RELATED"/>
    <property type="match status" value="1"/>
</dbReference>